<name>A0A931BC71_9ACTN</name>
<reference evidence="1" key="1">
    <citation type="submission" date="2020-11" db="EMBL/GenBank/DDBJ databases">
        <title>Isolation and identification of active actinomycetes.</title>
        <authorList>
            <person name="Yu B."/>
        </authorList>
    </citation>
    <scope>NUCLEOTIDE SEQUENCE</scope>
    <source>
        <strain evidence="1">NEAU-YB345</strain>
    </source>
</reference>
<dbReference type="AlphaFoldDB" id="A0A931BC71"/>
<protein>
    <submittedName>
        <fullName evidence="1">Uncharacterized protein</fullName>
    </submittedName>
</protein>
<accession>A0A931BC71</accession>
<evidence type="ECO:0000313" key="2">
    <source>
        <dbReference type="Proteomes" id="UP000657385"/>
    </source>
</evidence>
<comment type="caution">
    <text evidence="1">The sequence shown here is derived from an EMBL/GenBank/DDBJ whole genome shotgun (WGS) entry which is preliminary data.</text>
</comment>
<gene>
    <name evidence="1" type="ORF">I2501_31575</name>
</gene>
<keyword evidence="2" id="KW-1185">Reference proteome</keyword>
<proteinExistence type="predicted"/>
<organism evidence="1 2">
    <name type="scientific">Streptacidiphilus fuscans</name>
    <dbReference type="NCBI Taxonomy" id="2789292"/>
    <lineage>
        <taxon>Bacteria</taxon>
        <taxon>Bacillati</taxon>
        <taxon>Actinomycetota</taxon>
        <taxon>Actinomycetes</taxon>
        <taxon>Kitasatosporales</taxon>
        <taxon>Streptomycetaceae</taxon>
        <taxon>Streptacidiphilus</taxon>
    </lineage>
</organism>
<dbReference type="EMBL" id="JADPRT010000017">
    <property type="protein sequence ID" value="MBF9072567.1"/>
    <property type="molecule type" value="Genomic_DNA"/>
</dbReference>
<evidence type="ECO:0000313" key="1">
    <source>
        <dbReference type="EMBL" id="MBF9072567.1"/>
    </source>
</evidence>
<dbReference type="Proteomes" id="UP000657385">
    <property type="component" value="Unassembled WGS sequence"/>
</dbReference>
<sequence length="139" mass="15703">MRAFRLAAVFDVVDPITGPAFTDDHPVIEDERELSWLLDYLDAGVPILTTPTLMDDVVEPARGAVVPLNFRTDGEWIWTDTVNYYLEEYGLAPEPELLAHLRGRAGFSWQPDQETVQQAVAFVMSPPEDEDDEPVWRTG</sequence>